<dbReference type="Proteomes" id="UP000288716">
    <property type="component" value="Unassembled WGS sequence"/>
</dbReference>
<name>A0A443S6J5_9ACAR</name>
<feature type="compositionally biased region" description="Polar residues" evidence="1">
    <location>
        <begin position="303"/>
        <end position="317"/>
    </location>
</feature>
<dbReference type="InterPro" id="IPR000697">
    <property type="entry name" value="WH1/EVH1_dom"/>
</dbReference>
<feature type="compositionally biased region" description="Polar residues" evidence="1">
    <location>
        <begin position="242"/>
        <end position="265"/>
    </location>
</feature>
<dbReference type="InterPro" id="IPR011993">
    <property type="entry name" value="PH-like_dom_sf"/>
</dbReference>
<dbReference type="STRING" id="299467.A0A443S6J5"/>
<accession>A0A443S6J5</accession>
<feature type="compositionally biased region" description="Polar residues" evidence="1">
    <location>
        <begin position="448"/>
        <end position="460"/>
    </location>
</feature>
<feature type="domain" description="WH1" evidence="2">
    <location>
        <begin position="26"/>
        <end position="143"/>
    </location>
</feature>
<dbReference type="SMART" id="SM00461">
    <property type="entry name" value="WH1"/>
    <property type="match status" value="1"/>
</dbReference>
<feature type="compositionally biased region" description="Basic and acidic residues" evidence="1">
    <location>
        <begin position="284"/>
        <end position="302"/>
    </location>
</feature>
<sequence>MGNKLSCSCAPLIKKAYRYEDTPFQQQRRRDGHLLRLWAEVFHVSAASGAVRWQQISEDLVPVNITCIQDSPECVFHITAYNSQVEKILDVRLAQPGTRLGQASECFVYWKDIATGDTWGLNFTSPLDAKQFRELCSPTFKISRKASSSYSLRLNEPPSKKQSAEKASAKRKPQSTPSSPSRRGGYANEELQCTCMAADTLHKQRNGRVRYVATLPKTAFRQDASGYLVAYPSAASMHATAGAQQRGQPRSAQEKQAQGAHSQVASAAYIRTAQNSRAQYAQSVRKDQARSVDSEPRLRRVQAETSAEVNRSIPQRGTATTSASIATNTDVKSRSKSSDDVRRTVATGTDDLQLDSNTLKKMLHPLSANQVSPETTSTARTMTTGTNTITSNTAEARRESMRSMRPTSVPSWSYSQSSDTDAEMRSRFFRSEEGRRRSLERTPCVDFTDQSPPSDHYLSDTQNRCYATTTTPI</sequence>
<dbReference type="OrthoDB" id="6513075at2759"/>
<dbReference type="SUPFAM" id="SSF50729">
    <property type="entry name" value="PH domain-like"/>
    <property type="match status" value="1"/>
</dbReference>
<dbReference type="VEuPathDB" id="VectorBase:LDEU008873"/>
<feature type="compositionally biased region" description="Basic and acidic residues" evidence="1">
    <location>
        <begin position="422"/>
        <end position="440"/>
    </location>
</feature>
<feature type="region of interest" description="Disordered" evidence="1">
    <location>
        <begin position="392"/>
        <end position="460"/>
    </location>
</feature>
<feature type="region of interest" description="Disordered" evidence="1">
    <location>
        <begin position="240"/>
        <end position="265"/>
    </location>
</feature>
<dbReference type="EMBL" id="NCKV01006981">
    <property type="protein sequence ID" value="RWS23166.1"/>
    <property type="molecule type" value="Genomic_DNA"/>
</dbReference>
<feature type="compositionally biased region" description="Polar residues" evidence="1">
    <location>
        <begin position="405"/>
        <end position="419"/>
    </location>
</feature>
<feature type="compositionally biased region" description="Basic and acidic residues" evidence="1">
    <location>
        <begin position="158"/>
        <end position="168"/>
    </location>
</feature>
<feature type="compositionally biased region" description="Low complexity" evidence="1">
    <location>
        <begin position="318"/>
        <end position="330"/>
    </location>
</feature>
<evidence type="ECO:0000259" key="2">
    <source>
        <dbReference type="PROSITE" id="PS50229"/>
    </source>
</evidence>
<gene>
    <name evidence="3" type="ORF">B4U80_03081</name>
</gene>
<feature type="region of interest" description="Disordered" evidence="1">
    <location>
        <begin position="283"/>
        <end position="348"/>
    </location>
</feature>
<comment type="caution">
    <text evidence="3">The sequence shown here is derived from an EMBL/GenBank/DDBJ whole genome shotgun (WGS) entry which is preliminary data.</text>
</comment>
<dbReference type="Gene3D" id="2.30.29.30">
    <property type="entry name" value="Pleckstrin-homology domain (PH domain)/Phosphotyrosine-binding domain (PTB)"/>
    <property type="match status" value="1"/>
</dbReference>
<feature type="compositionally biased region" description="Basic and acidic residues" evidence="1">
    <location>
        <begin position="331"/>
        <end position="343"/>
    </location>
</feature>
<organism evidence="3 4">
    <name type="scientific">Leptotrombidium deliense</name>
    <dbReference type="NCBI Taxonomy" id="299467"/>
    <lineage>
        <taxon>Eukaryota</taxon>
        <taxon>Metazoa</taxon>
        <taxon>Ecdysozoa</taxon>
        <taxon>Arthropoda</taxon>
        <taxon>Chelicerata</taxon>
        <taxon>Arachnida</taxon>
        <taxon>Acari</taxon>
        <taxon>Acariformes</taxon>
        <taxon>Trombidiformes</taxon>
        <taxon>Prostigmata</taxon>
        <taxon>Anystina</taxon>
        <taxon>Parasitengona</taxon>
        <taxon>Trombiculoidea</taxon>
        <taxon>Trombiculidae</taxon>
        <taxon>Leptotrombidium</taxon>
    </lineage>
</organism>
<dbReference type="PROSITE" id="PS50229">
    <property type="entry name" value="WH1"/>
    <property type="match status" value="1"/>
</dbReference>
<protein>
    <submittedName>
        <fullName evidence="3">Protein still life: isoform SIF type 1-like protein</fullName>
    </submittedName>
</protein>
<feature type="region of interest" description="Disordered" evidence="1">
    <location>
        <begin position="151"/>
        <end position="187"/>
    </location>
</feature>
<evidence type="ECO:0000256" key="1">
    <source>
        <dbReference type="SAM" id="MobiDB-lite"/>
    </source>
</evidence>
<dbReference type="AlphaFoldDB" id="A0A443S6J5"/>
<evidence type="ECO:0000313" key="3">
    <source>
        <dbReference type="EMBL" id="RWS23166.1"/>
    </source>
</evidence>
<keyword evidence="4" id="KW-1185">Reference proteome</keyword>
<evidence type="ECO:0000313" key="4">
    <source>
        <dbReference type="Proteomes" id="UP000288716"/>
    </source>
</evidence>
<reference evidence="3 4" key="1">
    <citation type="journal article" date="2018" name="Gigascience">
        <title>Genomes of trombidid mites reveal novel predicted allergens and laterally-transferred genes associated with secondary metabolism.</title>
        <authorList>
            <person name="Dong X."/>
            <person name="Chaisiri K."/>
            <person name="Xia D."/>
            <person name="Armstrong S.D."/>
            <person name="Fang Y."/>
            <person name="Donnelly M.J."/>
            <person name="Kadowaki T."/>
            <person name="McGarry J.W."/>
            <person name="Darby A.C."/>
            <person name="Makepeace B.L."/>
        </authorList>
    </citation>
    <scope>NUCLEOTIDE SEQUENCE [LARGE SCALE GENOMIC DNA]</scope>
    <source>
        <strain evidence="3">UoL-UT</strain>
    </source>
</reference>
<proteinExistence type="predicted"/>